<dbReference type="EMBL" id="CP002098">
    <property type="protein sequence ID" value="ADM27302.1"/>
    <property type="molecule type" value="Genomic_DNA"/>
</dbReference>
<dbReference type="Proteomes" id="UP000001304">
    <property type="component" value="Chromosome"/>
</dbReference>
<proteinExistence type="predicted"/>
<dbReference type="AlphaFoldDB" id="E0SRM7"/>
<keyword evidence="2" id="KW-1185">Reference proteome</keyword>
<evidence type="ECO:0000313" key="2">
    <source>
        <dbReference type="Proteomes" id="UP000001304"/>
    </source>
</evidence>
<organism evidence="1 2">
    <name type="scientific">Ignisphaera aggregans (strain DSM 17230 / JCM 13409 / AQ1.S1)</name>
    <dbReference type="NCBI Taxonomy" id="583356"/>
    <lineage>
        <taxon>Archaea</taxon>
        <taxon>Thermoproteota</taxon>
        <taxon>Thermoprotei</taxon>
        <taxon>Desulfurococcales</taxon>
        <taxon>Desulfurococcaceae</taxon>
        <taxon>Ignisphaera</taxon>
    </lineage>
</organism>
<dbReference type="HOGENOM" id="CLU_2313748_0_0_2"/>
<dbReference type="BioCyc" id="IAGG583356:GHAH-468-MONOMER"/>
<accession>E0SRM7</accession>
<evidence type="ECO:0000313" key="1">
    <source>
        <dbReference type="EMBL" id="ADM27302.1"/>
    </source>
</evidence>
<name>E0SRM7_IGNAA</name>
<gene>
    <name evidence="1" type="ordered locus">Igag_0464</name>
</gene>
<protein>
    <submittedName>
        <fullName evidence="1">Uncharacterized protein</fullName>
    </submittedName>
</protein>
<reference evidence="1 2" key="1">
    <citation type="journal article" date="2010" name="Stand. Genomic Sci.">
        <title>Complete genome sequence of Ignisphaera aggregans type strain (AQ1.S1).</title>
        <authorList>
            <person name="Goker M."/>
            <person name="Held B."/>
            <person name="Lapidus A."/>
            <person name="Nolan M."/>
            <person name="Spring S."/>
            <person name="Yasawong M."/>
            <person name="Lucas S."/>
            <person name="Glavina Del Rio T."/>
            <person name="Tice H."/>
            <person name="Cheng J.F."/>
            <person name="Goodwin L."/>
            <person name="Tapia R."/>
            <person name="Pitluck S."/>
            <person name="Liolios K."/>
            <person name="Ivanova N."/>
            <person name="Mavromatis K."/>
            <person name="Mikhailova N."/>
            <person name="Pati A."/>
            <person name="Chen A."/>
            <person name="Palaniappan K."/>
            <person name="Brambilla E."/>
            <person name="Land M."/>
            <person name="Hauser L."/>
            <person name="Chang Y.J."/>
            <person name="Jeffries C.D."/>
            <person name="Brettin T."/>
            <person name="Detter J.C."/>
            <person name="Han C."/>
            <person name="Rohde M."/>
            <person name="Sikorski J."/>
            <person name="Woyke T."/>
            <person name="Bristow J."/>
            <person name="Eisen J.A."/>
            <person name="Markowitz V."/>
            <person name="Hugenholtz P."/>
            <person name="Kyrpides N.C."/>
            <person name="Klenk H.P."/>
        </authorList>
    </citation>
    <scope>NUCLEOTIDE SEQUENCE [LARGE SCALE GENOMIC DNA]</scope>
    <source>
        <strain evidence="2">DSM 17230 / JCM 13409 / AQ1.S1</strain>
    </source>
</reference>
<dbReference type="STRING" id="583356.Igag_0464"/>
<dbReference type="KEGG" id="iag:Igag_0464"/>
<sequence>MSKPYIKLIVTASDPENIVKCTLIANRVRRYIQRFADVHILITPNIKNVNVIFIEDEDTVPCSDDEETIDILIDRIARYISKRRLFEVEVAAATFKEST</sequence>